<feature type="coiled-coil region" evidence="1">
    <location>
        <begin position="111"/>
        <end position="166"/>
    </location>
</feature>
<gene>
    <name evidence="3" type="ORF">POCTA_138.1.T0730096</name>
</gene>
<protein>
    <recommendedName>
        <fullName evidence="2">GAF domain-containing protein</fullName>
    </recommendedName>
</protein>
<sequence length="671" mass="76983">MEQQELQPKDDQIVQLERECNGEWIIIIIQIMKCSIQTQCWYGFFSNENYEVMENRMTNAQFCITGKCDCFDQICVSIGLICESNTFENNKKYKIKTERSTLMASPKNKEFDGQEDLVKRLNENQKSLQKEIEKLHLQVENKEDQVRKLQDLVKLQQKEIDRLTHINEYLMQANQTKLSILRDERQSNQGSKSNVKIKNHKSLMPLEKKVNKQPEDNTQTIKLYRRQTFRNPTLLKYHQEEGDTFKSERNTSGSSNFYDILQQEDCFRTNAILNIQLSDEDATAQYNQDGTVSLMKVLLDSEEIFSEIIQSISAQKLSFLFDKFKRVMSDHQQLFILVLRLKKIVTGALQMNTSVLLDDALQNIIDKCVDCLECDRASCFIVDQAKKELWTRVAKGTSTTIRLQIGQGLAGFVAQNHTILNIEDAYRDQRFNTQQDAKSNYKTKTLLVSPILDGDKCVGVLQCVNKSNGFFTKDDEALLQIMAEFSKSVLKNALNHDAQMLIQNKLRHIIRTGIILQGCLFKKDNIVELLLSSEERLRSLMNVDQAKVVYWDNCLYHINKDGKMTETQNLIGIVGKCIEDSQLVAVSNCYTSPIFNPNIDIETNMPVICMPLKTQSHQIIGAIQVVNVKGIGNISSNSDAKINSIDLDMLELFCQHCAQSLLQCKVHTQQL</sequence>
<evidence type="ECO:0000313" key="3">
    <source>
        <dbReference type="EMBL" id="CAD8179596.1"/>
    </source>
</evidence>
<dbReference type="AlphaFoldDB" id="A0A8S1VZH6"/>
<dbReference type="InterPro" id="IPR003018">
    <property type="entry name" value="GAF"/>
</dbReference>
<feature type="domain" description="GAF" evidence="2">
    <location>
        <begin position="356"/>
        <end position="500"/>
    </location>
</feature>
<dbReference type="SMART" id="SM00065">
    <property type="entry name" value="GAF"/>
    <property type="match status" value="2"/>
</dbReference>
<feature type="domain" description="GAF" evidence="2">
    <location>
        <begin position="525"/>
        <end position="671"/>
    </location>
</feature>
<organism evidence="3 4">
    <name type="scientific">Paramecium octaurelia</name>
    <dbReference type="NCBI Taxonomy" id="43137"/>
    <lineage>
        <taxon>Eukaryota</taxon>
        <taxon>Sar</taxon>
        <taxon>Alveolata</taxon>
        <taxon>Ciliophora</taxon>
        <taxon>Intramacronucleata</taxon>
        <taxon>Oligohymenophorea</taxon>
        <taxon>Peniculida</taxon>
        <taxon>Parameciidae</taxon>
        <taxon>Paramecium</taxon>
    </lineage>
</organism>
<keyword evidence="1" id="KW-0175">Coiled coil</keyword>
<dbReference type="OMA" id="ERQSNQG"/>
<accession>A0A8S1VZH6</accession>
<evidence type="ECO:0000313" key="4">
    <source>
        <dbReference type="Proteomes" id="UP000683925"/>
    </source>
</evidence>
<dbReference type="OrthoDB" id="74705at2759"/>
<dbReference type="EMBL" id="CAJJDP010000072">
    <property type="protein sequence ID" value="CAD8179596.1"/>
    <property type="molecule type" value="Genomic_DNA"/>
</dbReference>
<evidence type="ECO:0000256" key="1">
    <source>
        <dbReference type="SAM" id="Coils"/>
    </source>
</evidence>
<proteinExistence type="predicted"/>
<evidence type="ECO:0000259" key="2">
    <source>
        <dbReference type="SMART" id="SM00065"/>
    </source>
</evidence>
<reference evidence="3" key="1">
    <citation type="submission" date="2021-01" db="EMBL/GenBank/DDBJ databases">
        <authorList>
            <consortium name="Genoscope - CEA"/>
            <person name="William W."/>
        </authorList>
    </citation>
    <scope>NUCLEOTIDE SEQUENCE</scope>
</reference>
<dbReference type="Proteomes" id="UP000683925">
    <property type="component" value="Unassembled WGS sequence"/>
</dbReference>
<dbReference type="PANTHER" id="PTHR43336:SF3">
    <property type="entry name" value="GUANYLATE CYCLASE DOMAIN-CONTAINING PROTEIN"/>
    <property type="match status" value="1"/>
</dbReference>
<dbReference type="Pfam" id="PF01590">
    <property type="entry name" value="GAF"/>
    <property type="match status" value="2"/>
</dbReference>
<comment type="caution">
    <text evidence="3">The sequence shown here is derived from an EMBL/GenBank/DDBJ whole genome shotgun (WGS) entry which is preliminary data.</text>
</comment>
<keyword evidence="4" id="KW-1185">Reference proteome</keyword>
<name>A0A8S1VZH6_PAROT</name>
<dbReference type="PANTHER" id="PTHR43336">
    <property type="entry name" value="OXYGEN SENSOR HISTIDINE KINASE RESPONSE REGULATOR DEVS/DOSS"/>
    <property type="match status" value="1"/>
</dbReference>